<dbReference type="InterPro" id="IPR006016">
    <property type="entry name" value="UspA"/>
</dbReference>
<evidence type="ECO:0000313" key="2">
    <source>
        <dbReference type="EMBL" id="CAA7045483.1"/>
    </source>
</evidence>
<evidence type="ECO:0000313" key="3">
    <source>
        <dbReference type="Proteomes" id="UP000467841"/>
    </source>
</evidence>
<evidence type="ECO:0000259" key="1">
    <source>
        <dbReference type="Pfam" id="PF00582"/>
    </source>
</evidence>
<gene>
    <name evidence="2" type="ORF">MERR_LOCUS32718</name>
</gene>
<dbReference type="EMBL" id="CACVBM020001321">
    <property type="protein sequence ID" value="CAA7045483.1"/>
    <property type="molecule type" value="Genomic_DNA"/>
</dbReference>
<accession>A0A6D2K0A5</accession>
<proteinExistence type="predicted"/>
<dbReference type="PANTHER" id="PTHR46100">
    <property type="entry name" value="IMP2'P"/>
    <property type="match status" value="1"/>
</dbReference>
<dbReference type="AlphaFoldDB" id="A0A6D2K0A5"/>
<organism evidence="2 3">
    <name type="scientific">Microthlaspi erraticum</name>
    <dbReference type="NCBI Taxonomy" id="1685480"/>
    <lineage>
        <taxon>Eukaryota</taxon>
        <taxon>Viridiplantae</taxon>
        <taxon>Streptophyta</taxon>
        <taxon>Embryophyta</taxon>
        <taxon>Tracheophyta</taxon>
        <taxon>Spermatophyta</taxon>
        <taxon>Magnoliopsida</taxon>
        <taxon>eudicotyledons</taxon>
        <taxon>Gunneridae</taxon>
        <taxon>Pentapetalae</taxon>
        <taxon>rosids</taxon>
        <taxon>malvids</taxon>
        <taxon>Brassicales</taxon>
        <taxon>Brassicaceae</taxon>
        <taxon>Coluteocarpeae</taxon>
        <taxon>Microthlaspi</taxon>
    </lineage>
</organism>
<sequence length="97" mass="10962">MNSRLIPSLKTLHSTLDFKVKYGVHKVTCTLPRLYQITVVMKIYWGDPREKICEAVEHIPLSSLVIGNRSLGGHKRMIMGCLIVFSARIATVEGHRT</sequence>
<dbReference type="OrthoDB" id="843225at2759"/>
<dbReference type="Gene3D" id="3.40.50.620">
    <property type="entry name" value="HUPs"/>
    <property type="match status" value="1"/>
</dbReference>
<name>A0A6D2K0A5_9BRAS</name>
<reference evidence="2" key="1">
    <citation type="submission" date="2020-01" db="EMBL/GenBank/DDBJ databases">
        <authorList>
            <person name="Mishra B."/>
        </authorList>
    </citation>
    <scope>NUCLEOTIDE SEQUENCE [LARGE SCALE GENOMIC DNA]</scope>
</reference>
<dbReference type="Proteomes" id="UP000467841">
    <property type="component" value="Unassembled WGS sequence"/>
</dbReference>
<dbReference type="InterPro" id="IPR014729">
    <property type="entry name" value="Rossmann-like_a/b/a_fold"/>
</dbReference>
<keyword evidence="3" id="KW-1185">Reference proteome</keyword>
<dbReference type="Pfam" id="PF00582">
    <property type="entry name" value="Usp"/>
    <property type="match status" value="1"/>
</dbReference>
<feature type="domain" description="UspA" evidence="1">
    <location>
        <begin position="30"/>
        <end position="80"/>
    </location>
</feature>
<dbReference type="SUPFAM" id="SSF52402">
    <property type="entry name" value="Adenine nucleotide alpha hydrolases-like"/>
    <property type="match status" value="1"/>
</dbReference>
<dbReference type="PANTHER" id="PTHR46100:SF4">
    <property type="entry name" value="USPA DOMAIN-CONTAINING PROTEIN"/>
    <property type="match status" value="1"/>
</dbReference>
<protein>
    <recommendedName>
        <fullName evidence="1">UspA domain-containing protein</fullName>
    </recommendedName>
</protein>
<comment type="caution">
    <text evidence="2">The sequence shown here is derived from an EMBL/GenBank/DDBJ whole genome shotgun (WGS) entry which is preliminary data.</text>
</comment>